<evidence type="ECO:0000256" key="6">
    <source>
        <dbReference type="SAM" id="MobiDB-lite"/>
    </source>
</evidence>
<dbReference type="GO" id="GO:0005975">
    <property type="term" value="P:carbohydrate metabolic process"/>
    <property type="evidence" value="ECO:0007669"/>
    <property type="project" value="InterPro"/>
</dbReference>
<dbReference type="PANTHER" id="PTHR45708:SF49">
    <property type="entry name" value="ENDOCHITINASE"/>
    <property type="match status" value="1"/>
</dbReference>
<dbReference type="SMART" id="SM00636">
    <property type="entry name" value="Glyco_18"/>
    <property type="match status" value="1"/>
</dbReference>
<sequence length="529" mass="54586">MPRSLPKVRSLPPLQRRFLLLLLSVFLITSGLAVALFLRWTSEVFAAGSNLVTNPGFESGNLSGWTCDPGDTVVTAPVHSGSYALQMNPTASTTGQCTQTISVQPNSSYTLSAYVNGPYAYLGINGGASNWTSSSSYTQLSVSFTTGASTTSVTIYVHGWYLQGSVYVDDVSLSGPAGSATATPSPTASSTPGATPTPSPTPTSAPTPTPAPTSTAAPTPTPTPCPNCGGSLPRHILTGYWQDFTNGATPLRLSAVNSYYNLIAVAFADADPSRPGGVTFSIDPGLSSALGGYTTSQFISDIATLHAQGKKVIISVGGQNGTVTVNDATSASNFANSVYQLMTTYGFDGVDIDLENGINPTYLASALRQLSALAGPNLIITLAPQTIDMQSTAGAYFQLALSIKDILTLVNTQYYNSGTMNGCDGKVYAEGSEDFITALACIQLQGGLRPDQVGLGLPASPSAAGGGYVAPSVVNAALDCLSQGTNCASFKPSTTYPALRGAMTWSINWDASNGYAFANTVGPHLSSLP</sequence>
<dbReference type="EMBL" id="AP019377">
    <property type="protein sequence ID" value="BBH95642.1"/>
    <property type="molecule type" value="Genomic_DNA"/>
</dbReference>
<keyword evidence="3 4" id="KW-0326">Glycosidase</keyword>
<name>A0A455T860_9CHLR</name>
<evidence type="ECO:0000256" key="5">
    <source>
        <dbReference type="RuleBase" id="RU004453"/>
    </source>
</evidence>
<dbReference type="InterPro" id="IPR011583">
    <property type="entry name" value="Chitinase_II/V-like_cat"/>
</dbReference>
<feature type="compositionally biased region" description="Low complexity" evidence="6">
    <location>
        <begin position="176"/>
        <end position="194"/>
    </location>
</feature>
<dbReference type="Gene3D" id="3.20.20.80">
    <property type="entry name" value="Glycosidases"/>
    <property type="match status" value="1"/>
</dbReference>
<evidence type="ECO:0000256" key="1">
    <source>
        <dbReference type="ARBA" id="ARBA00012729"/>
    </source>
</evidence>
<evidence type="ECO:0000256" key="2">
    <source>
        <dbReference type="ARBA" id="ARBA00022801"/>
    </source>
</evidence>
<evidence type="ECO:0000313" key="8">
    <source>
        <dbReference type="EMBL" id="BBH95642.1"/>
    </source>
</evidence>
<dbReference type="SUPFAM" id="SSF51445">
    <property type="entry name" value="(Trans)glycosidases"/>
    <property type="match status" value="1"/>
</dbReference>
<comment type="similarity">
    <text evidence="5">Belongs to the glycosyl hydrolase 18 family.</text>
</comment>
<proteinExistence type="inferred from homology"/>
<organism evidence="8">
    <name type="scientific">Thermogemmatispora argillosa</name>
    <dbReference type="NCBI Taxonomy" id="2045280"/>
    <lineage>
        <taxon>Bacteria</taxon>
        <taxon>Bacillati</taxon>
        <taxon>Chloroflexota</taxon>
        <taxon>Ktedonobacteria</taxon>
        <taxon>Thermogemmatisporales</taxon>
        <taxon>Thermogemmatisporaceae</taxon>
        <taxon>Thermogemmatispora</taxon>
    </lineage>
</organism>
<dbReference type="InterPro" id="IPR008979">
    <property type="entry name" value="Galactose-bd-like_sf"/>
</dbReference>
<feature type="compositionally biased region" description="Pro residues" evidence="6">
    <location>
        <begin position="195"/>
        <end position="211"/>
    </location>
</feature>
<dbReference type="PROSITE" id="PS51910">
    <property type="entry name" value="GH18_2"/>
    <property type="match status" value="1"/>
</dbReference>
<dbReference type="Gene3D" id="2.60.120.260">
    <property type="entry name" value="Galactose-binding domain-like"/>
    <property type="match status" value="1"/>
</dbReference>
<dbReference type="InterPro" id="IPR017853">
    <property type="entry name" value="GH"/>
</dbReference>
<keyword evidence="2 4" id="KW-0378">Hydrolase</keyword>
<gene>
    <name evidence="8" type="ORF">KTA_38410</name>
</gene>
<dbReference type="InterPro" id="IPR001223">
    <property type="entry name" value="Glyco_hydro18_cat"/>
</dbReference>
<dbReference type="CDD" id="cd02871">
    <property type="entry name" value="GH18_chitinase_D-like"/>
    <property type="match status" value="1"/>
</dbReference>
<evidence type="ECO:0000256" key="3">
    <source>
        <dbReference type="ARBA" id="ARBA00023295"/>
    </source>
</evidence>
<dbReference type="SUPFAM" id="SSF49785">
    <property type="entry name" value="Galactose-binding domain-like"/>
    <property type="match status" value="1"/>
</dbReference>
<evidence type="ECO:0000256" key="4">
    <source>
        <dbReference type="RuleBase" id="RU000489"/>
    </source>
</evidence>
<evidence type="ECO:0000259" key="7">
    <source>
        <dbReference type="PROSITE" id="PS51910"/>
    </source>
</evidence>
<dbReference type="GO" id="GO:0008061">
    <property type="term" value="F:chitin binding"/>
    <property type="evidence" value="ECO:0007669"/>
    <property type="project" value="InterPro"/>
</dbReference>
<dbReference type="Pfam" id="PF02018">
    <property type="entry name" value="CBM_4_9"/>
    <property type="match status" value="1"/>
</dbReference>
<dbReference type="InterPro" id="IPR050542">
    <property type="entry name" value="Glycosyl_Hydrlase18_Chitinase"/>
</dbReference>
<dbReference type="Pfam" id="PF00704">
    <property type="entry name" value="Glyco_hydro_18"/>
    <property type="match status" value="1"/>
</dbReference>
<feature type="domain" description="GH18" evidence="7">
    <location>
        <begin position="235"/>
        <end position="528"/>
    </location>
</feature>
<dbReference type="PANTHER" id="PTHR45708">
    <property type="entry name" value="ENDOCHITINASE"/>
    <property type="match status" value="1"/>
</dbReference>
<dbReference type="InterPro" id="IPR003305">
    <property type="entry name" value="CenC_carb-bd"/>
</dbReference>
<dbReference type="PROSITE" id="PS01095">
    <property type="entry name" value="GH18_1"/>
    <property type="match status" value="1"/>
</dbReference>
<protein>
    <recommendedName>
        <fullName evidence="1">chitinase</fullName>
        <ecNumber evidence="1">3.2.1.14</ecNumber>
    </recommendedName>
</protein>
<dbReference type="AlphaFoldDB" id="A0A455T860"/>
<reference evidence="8" key="1">
    <citation type="submission" date="2018-12" db="EMBL/GenBank/DDBJ databases">
        <title>Novel natural products biosynthetic potential of the class Ktedonobacteria.</title>
        <authorList>
            <person name="Zheng Y."/>
            <person name="Saitou A."/>
            <person name="Wang C.M."/>
            <person name="Toyoda A."/>
            <person name="Minakuchi Y."/>
            <person name="Sekiguchi Y."/>
            <person name="Ueda K."/>
            <person name="Takano H."/>
            <person name="Sakai Y."/>
            <person name="Yokota A."/>
            <person name="Yabe S."/>
        </authorList>
    </citation>
    <scope>NUCLEOTIDE SEQUENCE</scope>
    <source>
        <strain evidence="8">A3-2</strain>
    </source>
</reference>
<feature type="region of interest" description="Disordered" evidence="6">
    <location>
        <begin position="176"/>
        <end position="227"/>
    </location>
</feature>
<dbReference type="EC" id="3.2.1.14" evidence="1"/>
<accession>A0A455T860</accession>
<dbReference type="InterPro" id="IPR001579">
    <property type="entry name" value="Glyco_hydro_18_chit_AS"/>
</dbReference>
<dbReference type="GO" id="GO:0008843">
    <property type="term" value="F:endochitinase activity"/>
    <property type="evidence" value="ECO:0007669"/>
    <property type="project" value="UniProtKB-EC"/>
</dbReference>